<evidence type="ECO:0000256" key="1">
    <source>
        <dbReference type="SAM" id="MobiDB-lite"/>
    </source>
</evidence>
<gene>
    <name evidence="2" type="ORF">GMARGA_LOCUS45436</name>
</gene>
<keyword evidence="3" id="KW-1185">Reference proteome</keyword>
<sequence length="65" mass="7615">HEVWRLQGKNTRGSARRQLPGTDARNFSKVRDQLPPPIAWNRHEQLLATKRFYNFIAKLPGTDMK</sequence>
<feature type="non-terminal residue" evidence="2">
    <location>
        <position position="1"/>
    </location>
</feature>
<accession>A0ABN7XPI2</accession>
<dbReference type="EMBL" id="CAJVQB010161874">
    <property type="protein sequence ID" value="CAG8856615.1"/>
    <property type="molecule type" value="Genomic_DNA"/>
</dbReference>
<reference evidence="2 3" key="1">
    <citation type="submission" date="2021-06" db="EMBL/GenBank/DDBJ databases">
        <authorList>
            <person name="Kallberg Y."/>
            <person name="Tangrot J."/>
            <person name="Rosling A."/>
        </authorList>
    </citation>
    <scope>NUCLEOTIDE SEQUENCE [LARGE SCALE GENOMIC DNA]</scope>
    <source>
        <strain evidence="2 3">120-4 pot B 10/14</strain>
    </source>
</reference>
<comment type="caution">
    <text evidence="2">The sequence shown here is derived from an EMBL/GenBank/DDBJ whole genome shotgun (WGS) entry which is preliminary data.</text>
</comment>
<dbReference type="Proteomes" id="UP000789901">
    <property type="component" value="Unassembled WGS sequence"/>
</dbReference>
<protein>
    <submittedName>
        <fullName evidence="2">8896_t:CDS:1</fullName>
    </submittedName>
</protein>
<organism evidence="2 3">
    <name type="scientific">Gigaspora margarita</name>
    <dbReference type="NCBI Taxonomy" id="4874"/>
    <lineage>
        <taxon>Eukaryota</taxon>
        <taxon>Fungi</taxon>
        <taxon>Fungi incertae sedis</taxon>
        <taxon>Mucoromycota</taxon>
        <taxon>Glomeromycotina</taxon>
        <taxon>Glomeromycetes</taxon>
        <taxon>Diversisporales</taxon>
        <taxon>Gigasporaceae</taxon>
        <taxon>Gigaspora</taxon>
    </lineage>
</organism>
<evidence type="ECO:0000313" key="3">
    <source>
        <dbReference type="Proteomes" id="UP000789901"/>
    </source>
</evidence>
<evidence type="ECO:0000313" key="2">
    <source>
        <dbReference type="EMBL" id="CAG8856615.1"/>
    </source>
</evidence>
<feature type="region of interest" description="Disordered" evidence="1">
    <location>
        <begin position="1"/>
        <end position="20"/>
    </location>
</feature>
<proteinExistence type="predicted"/>
<name>A0ABN7XPI2_GIGMA</name>
<feature type="non-terminal residue" evidence="2">
    <location>
        <position position="65"/>
    </location>
</feature>